<keyword evidence="13" id="KW-0963">Cytoplasm</keyword>
<comment type="caution">
    <text evidence="15">The sequence shown here is derived from an EMBL/GenBank/DDBJ whole genome shotgun (WGS) entry which is preliminary data.</text>
</comment>
<comment type="cofactor">
    <cofactor evidence="13">
        <name>Zn(2+)</name>
        <dbReference type="ChEBI" id="CHEBI:29105"/>
    </cofactor>
    <text evidence="13">Binds 1 zinc ion per subunit.</text>
</comment>
<dbReference type="AlphaFoldDB" id="A0A2M7E923"/>
<keyword evidence="9 13" id="KW-0067">ATP-binding</keyword>
<dbReference type="GO" id="GO:0016743">
    <property type="term" value="F:carboxyl- or carbamoyltransferase activity"/>
    <property type="evidence" value="ECO:0007669"/>
    <property type="project" value="UniProtKB-UniRule"/>
</dbReference>
<name>A0A2M7E923_9BACT</name>
<proteinExistence type="inferred from homology"/>
<dbReference type="GO" id="GO:0008270">
    <property type="term" value="F:zinc ion binding"/>
    <property type="evidence" value="ECO:0007669"/>
    <property type="project" value="UniProtKB-UniRule"/>
</dbReference>
<evidence type="ECO:0000256" key="4">
    <source>
        <dbReference type="ARBA" id="ARBA00022723"/>
    </source>
</evidence>
<protein>
    <recommendedName>
        <fullName evidence="13">Acetyl-coenzyme A carboxylase carboxyl transferase subunit beta</fullName>
        <shortName evidence="13">ACCase subunit beta</shortName>
        <shortName evidence="13">Acetyl-CoA carboxylase carboxyltransferase subunit beta</shortName>
        <ecNumber evidence="13">2.1.3.15</ecNumber>
    </recommendedName>
</protein>
<dbReference type="NCBIfam" id="TIGR00515">
    <property type="entry name" value="accD"/>
    <property type="match status" value="1"/>
</dbReference>
<dbReference type="PANTHER" id="PTHR42995:SF5">
    <property type="entry name" value="ACETYL-COENZYME A CARBOXYLASE CARBOXYL TRANSFERASE SUBUNIT BETA, CHLOROPLASTIC"/>
    <property type="match status" value="1"/>
</dbReference>
<dbReference type="SUPFAM" id="SSF52096">
    <property type="entry name" value="ClpP/crotonase"/>
    <property type="match status" value="1"/>
</dbReference>
<feature type="binding site" evidence="13">
    <location>
        <position position="29"/>
    </location>
    <ligand>
        <name>Zn(2+)</name>
        <dbReference type="ChEBI" id="CHEBI:29105"/>
    </ligand>
</feature>
<dbReference type="GO" id="GO:2001295">
    <property type="term" value="P:malonyl-CoA biosynthetic process"/>
    <property type="evidence" value="ECO:0007669"/>
    <property type="project" value="UniProtKB-UniRule"/>
</dbReference>
<dbReference type="PANTHER" id="PTHR42995">
    <property type="entry name" value="ACETYL-COENZYME A CARBOXYLASE CARBOXYL TRANSFERASE SUBUNIT BETA, CHLOROPLASTIC"/>
    <property type="match status" value="1"/>
</dbReference>
<evidence type="ECO:0000256" key="5">
    <source>
        <dbReference type="ARBA" id="ARBA00022741"/>
    </source>
</evidence>
<comment type="pathway">
    <text evidence="13">Lipid metabolism; malonyl-CoA biosynthesis; malonyl-CoA from acetyl-CoA: step 1/1.</text>
</comment>
<dbReference type="GO" id="GO:0009317">
    <property type="term" value="C:acetyl-CoA carboxylase complex"/>
    <property type="evidence" value="ECO:0007669"/>
    <property type="project" value="InterPro"/>
</dbReference>
<keyword evidence="2 13" id="KW-0444">Lipid biosynthesis</keyword>
<evidence type="ECO:0000256" key="12">
    <source>
        <dbReference type="ARBA" id="ARBA00025280"/>
    </source>
</evidence>
<keyword evidence="4 13" id="KW-0479">Metal-binding</keyword>
<comment type="subcellular location">
    <subcellularLocation>
        <location evidence="1 13">Cytoplasm</location>
    </subcellularLocation>
</comment>
<evidence type="ECO:0000256" key="1">
    <source>
        <dbReference type="ARBA" id="ARBA00004496"/>
    </source>
</evidence>
<dbReference type="Pfam" id="PF17848">
    <property type="entry name" value="Zn_ribbon_ACC"/>
    <property type="match status" value="1"/>
</dbReference>
<evidence type="ECO:0000256" key="11">
    <source>
        <dbReference type="ARBA" id="ARBA00023160"/>
    </source>
</evidence>
<evidence type="ECO:0000256" key="9">
    <source>
        <dbReference type="ARBA" id="ARBA00022840"/>
    </source>
</evidence>
<organism evidence="15 16">
    <name type="scientific">bacterium (Candidatus Ratteibacteria) CG01_land_8_20_14_3_00_40_19</name>
    <dbReference type="NCBI Taxonomy" id="2014290"/>
    <lineage>
        <taxon>Bacteria</taxon>
        <taxon>Candidatus Ratteibacteria</taxon>
    </lineage>
</organism>
<evidence type="ECO:0000259" key="14">
    <source>
        <dbReference type="PROSITE" id="PS50980"/>
    </source>
</evidence>
<dbReference type="GO" id="GO:0003989">
    <property type="term" value="F:acetyl-CoA carboxylase activity"/>
    <property type="evidence" value="ECO:0007669"/>
    <property type="project" value="InterPro"/>
</dbReference>
<evidence type="ECO:0000313" key="16">
    <source>
        <dbReference type="Proteomes" id="UP000228886"/>
    </source>
</evidence>
<comment type="function">
    <text evidence="12 13">Component of the acetyl coenzyme A carboxylase (ACC) complex. Biotin carboxylase (BC) catalyzes the carboxylation of biotin on its carrier protein (BCCP) and then the CO(2) group is transferred by the transcarboxylase to acetyl-CoA to form malonyl-CoA.</text>
</comment>
<evidence type="ECO:0000256" key="3">
    <source>
        <dbReference type="ARBA" id="ARBA00022679"/>
    </source>
</evidence>
<evidence type="ECO:0000256" key="8">
    <source>
        <dbReference type="ARBA" id="ARBA00022833"/>
    </source>
</evidence>
<sequence>MGWFKRKRKYAVLPIREGREIKKELWEKCEACGKVIYEKILNENLKVCPKCGYHFRLTAPERINITLDENSFQESNQEISSLDPLNFRSRHSYKEKLKEDREKTGLSEAVITGEGKIAGYPAILAVSDSHFIMGSMGSVVGEKIVRAAESALEKKIPFLSISAGGGGARMYEGMLSLMQMAKTASAIGKLKKAGVLYISLLTDPTMAGVAASYALIGDIILAEPEALIGFTGPRVIEQTIKQKLPKGFQRSEFLYKHGMIDKVLPRKEIKPTLTKILSVFS</sequence>
<evidence type="ECO:0000256" key="6">
    <source>
        <dbReference type="ARBA" id="ARBA00022771"/>
    </source>
</evidence>
<keyword evidence="8 13" id="KW-0862">Zinc</keyword>
<dbReference type="Proteomes" id="UP000228886">
    <property type="component" value="Unassembled WGS sequence"/>
</dbReference>
<feature type="binding site" evidence="13">
    <location>
        <position position="48"/>
    </location>
    <ligand>
        <name>Zn(2+)</name>
        <dbReference type="ChEBI" id="CHEBI:29105"/>
    </ligand>
</feature>
<feature type="domain" description="CoA carboxyltransferase N-terminal" evidence="14">
    <location>
        <begin position="25"/>
        <end position="281"/>
    </location>
</feature>
<reference evidence="16" key="1">
    <citation type="submission" date="2017-09" db="EMBL/GenBank/DDBJ databases">
        <title>Depth-based differentiation of microbial function through sediment-hosted aquifers and enrichment of novel symbionts in the deep terrestrial subsurface.</title>
        <authorList>
            <person name="Probst A.J."/>
            <person name="Ladd B."/>
            <person name="Jarett J.K."/>
            <person name="Geller-Mcgrath D.E."/>
            <person name="Sieber C.M.K."/>
            <person name="Emerson J.B."/>
            <person name="Anantharaman K."/>
            <person name="Thomas B.C."/>
            <person name="Malmstrom R."/>
            <person name="Stieglmeier M."/>
            <person name="Klingl A."/>
            <person name="Woyke T."/>
            <person name="Ryan C.M."/>
            <person name="Banfield J.F."/>
        </authorList>
    </citation>
    <scope>NUCLEOTIDE SEQUENCE [LARGE SCALE GENOMIC DNA]</scope>
</reference>
<accession>A0A2M7E923</accession>
<comment type="similarity">
    <text evidence="13">Belongs to the AccD/PCCB family.</text>
</comment>
<feature type="binding site" evidence="13">
    <location>
        <position position="51"/>
    </location>
    <ligand>
        <name>Zn(2+)</name>
        <dbReference type="ChEBI" id="CHEBI:29105"/>
    </ligand>
</feature>
<keyword evidence="10 13" id="KW-0443">Lipid metabolism</keyword>
<dbReference type="Pfam" id="PF01039">
    <property type="entry name" value="Carboxyl_trans"/>
    <property type="match status" value="1"/>
</dbReference>
<keyword evidence="5 13" id="KW-0547">Nucleotide-binding</keyword>
<keyword evidence="3 13" id="KW-0808">Transferase</keyword>
<evidence type="ECO:0000256" key="7">
    <source>
        <dbReference type="ARBA" id="ARBA00022832"/>
    </source>
</evidence>
<dbReference type="InterPro" id="IPR011762">
    <property type="entry name" value="COA_CT_N"/>
</dbReference>
<feature type="zinc finger region" description="C4-type" evidence="13">
    <location>
        <begin position="29"/>
        <end position="51"/>
    </location>
</feature>
<evidence type="ECO:0000256" key="2">
    <source>
        <dbReference type="ARBA" id="ARBA00022516"/>
    </source>
</evidence>
<keyword evidence="7 13" id="KW-0276">Fatty acid metabolism</keyword>
<dbReference type="InterPro" id="IPR034733">
    <property type="entry name" value="AcCoA_carboxyl_beta"/>
</dbReference>
<dbReference type="EMBL" id="PETL01000153">
    <property type="protein sequence ID" value="PIV64247.1"/>
    <property type="molecule type" value="Genomic_DNA"/>
</dbReference>
<dbReference type="GO" id="GO:0006633">
    <property type="term" value="P:fatty acid biosynthetic process"/>
    <property type="evidence" value="ECO:0007669"/>
    <property type="project" value="UniProtKB-KW"/>
</dbReference>
<dbReference type="EC" id="2.1.3.15" evidence="13"/>
<dbReference type="PROSITE" id="PS50980">
    <property type="entry name" value="COA_CT_NTER"/>
    <property type="match status" value="1"/>
</dbReference>
<keyword evidence="11 13" id="KW-0275">Fatty acid biosynthesis</keyword>
<evidence type="ECO:0000256" key="10">
    <source>
        <dbReference type="ARBA" id="ARBA00023098"/>
    </source>
</evidence>
<comment type="catalytic activity">
    <reaction evidence="13">
        <text>N(6)-carboxybiotinyl-L-lysyl-[protein] + acetyl-CoA = N(6)-biotinyl-L-lysyl-[protein] + malonyl-CoA</text>
        <dbReference type="Rhea" id="RHEA:54728"/>
        <dbReference type="Rhea" id="RHEA-COMP:10505"/>
        <dbReference type="Rhea" id="RHEA-COMP:10506"/>
        <dbReference type="ChEBI" id="CHEBI:57288"/>
        <dbReference type="ChEBI" id="CHEBI:57384"/>
        <dbReference type="ChEBI" id="CHEBI:83144"/>
        <dbReference type="ChEBI" id="CHEBI:83145"/>
        <dbReference type="EC" id="2.1.3.15"/>
    </reaction>
</comment>
<gene>
    <name evidence="13" type="primary">accD</name>
    <name evidence="15" type="ORF">COS11_03160</name>
</gene>
<dbReference type="PRINTS" id="PR01070">
    <property type="entry name" value="ACCCTRFRASEB"/>
</dbReference>
<dbReference type="HAMAP" id="MF_01395">
    <property type="entry name" value="AcetylCoA_CT_beta"/>
    <property type="match status" value="1"/>
</dbReference>
<dbReference type="UniPathway" id="UPA00655">
    <property type="reaction ID" value="UER00711"/>
</dbReference>
<feature type="binding site" evidence="13">
    <location>
        <position position="32"/>
    </location>
    <ligand>
        <name>Zn(2+)</name>
        <dbReference type="ChEBI" id="CHEBI:29105"/>
    </ligand>
</feature>
<evidence type="ECO:0000256" key="13">
    <source>
        <dbReference type="HAMAP-Rule" id="MF_01395"/>
    </source>
</evidence>
<evidence type="ECO:0000313" key="15">
    <source>
        <dbReference type="EMBL" id="PIV64247.1"/>
    </source>
</evidence>
<dbReference type="InterPro" id="IPR000438">
    <property type="entry name" value="Acetyl_CoA_COase_Trfase_b_su"/>
</dbReference>
<keyword evidence="6 13" id="KW-0863">Zinc-finger</keyword>
<dbReference type="Gene3D" id="3.90.226.10">
    <property type="entry name" value="2-enoyl-CoA Hydratase, Chain A, domain 1"/>
    <property type="match status" value="1"/>
</dbReference>
<comment type="subunit">
    <text evidence="13">Acetyl-CoA carboxylase is a heterohexamer composed of biotin carboxyl carrier protein (AccB), biotin carboxylase (AccC) and two subunits each of ACCase subunit alpha (AccA) and ACCase subunit beta (AccD).</text>
</comment>
<dbReference type="InterPro" id="IPR041010">
    <property type="entry name" value="Znf-ACC"/>
</dbReference>
<dbReference type="InterPro" id="IPR029045">
    <property type="entry name" value="ClpP/crotonase-like_dom_sf"/>
</dbReference>
<dbReference type="GO" id="GO:0005524">
    <property type="term" value="F:ATP binding"/>
    <property type="evidence" value="ECO:0007669"/>
    <property type="project" value="UniProtKB-KW"/>
</dbReference>